<dbReference type="HOGENOM" id="CLU_018724_1_0_1"/>
<evidence type="ECO:0000256" key="5">
    <source>
        <dbReference type="ARBA" id="ARBA00023306"/>
    </source>
</evidence>
<dbReference type="AlphaFoldDB" id="A0A0E0L041"/>
<keyword evidence="2" id="KW-0132">Cell division</keyword>
<evidence type="ECO:0000313" key="8">
    <source>
        <dbReference type="EnsemblPlants" id="OPUNC05G07690.1"/>
    </source>
</evidence>
<dbReference type="Pfam" id="PF12894">
    <property type="entry name" value="ANAPC4_WD40"/>
    <property type="match status" value="1"/>
</dbReference>
<dbReference type="STRING" id="4537.A0A0E0L041"/>
<dbReference type="InterPro" id="IPR015943">
    <property type="entry name" value="WD40/YVTN_repeat-like_dom_sf"/>
</dbReference>
<reference evidence="8" key="1">
    <citation type="submission" date="2015-04" db="UniProtKB">
        <authorList>
            <consortium name="EnsemblPlants"/>
        </authorList>
    </citation>
    <scope>IDENTIFICATION</scope>
</reference>
<dbReference type="Gramene" id="OPUNC05G07690.1">
    <property type="protein sequence ID" value="OPUNC05G07690.1"/>
    <property type="gene ID" value="OPUNC05G07690"/>
</dbReference>
<organism evidence="8">
    <name type="scientific">Oryza punctata</name>
    <name type="common">Red rice</name>
    <dbReference type="NCBI Taxonomy" id="4537"/>
    <lineage>
        <taxon>Eukaryota</taxon>
        <taxon>Viridiplantae</taxon>
        <taxon>Streptophyta</taxon>
        <taxon>Embryophyta</taxon>
        <taxon>Tracheophyta</taxon>
        <taxon>Spermatophyta</taxon>
        <taxon>Magnoliopsida</taxon>
        <taxon>Liliopsida</taxon>
        <taxon>Poales</taxon>
        <taxon>Poaceae</taxon>
        <taxon>BOP clade</taxon>
        <taxon>Oryzoideae</taxon>
        <taxon>Oryzeae</taxon>
        <taxon>Oryzinae</taxon>
        <taxon>Oryza</taxon>
    </lineage>
</organism>
<dbReference type="Gene3D" id="2.130.10.10">
    <property type="entry name" value="YVTN repeat-like/Quinoprotein amine dehydrogenase"/>
    <property type="match status" value="1"/>
</dbReference>
<dbReference type="InterPro" id="IPR001680">
    <property type="entry name" value="WD40_rpt"/>
</dbReference>
<evidence type="ECO:0000313" key="9">
    <source>
        <dbReference type="Proteomes" id="UP000026962"/>
    </source>
</evidence>
<evidence type="ECO:0000259" key="7">
    <source>
        <dbReference type="Pfam" id="PF12896"/>
    </source>
</evidence>
<name>A0A0E0L041_ORYPU</name>
<dbReference type="GO" id="GO:0070979">
    <property type="term" value="P:protein K11-linked ubiquitination"/>
    <property type="evidence" value="ECO:0007669"/>
    <property type="project" value="TreeGrafter"/>
</dbReference>
<keyword evidence="3" id="KW-0498">Mitosis</keyword>
<dbReference type="InterPro" id="IPR036322">
    <property type="entry name" value="WD40_repeat_dom_sf"/>
</dbReference>
<dbReference type="eggNOG" id="KOG1116">
    <property type="taxonomic scope" value="Eukaryota"/>
</dbReference>
<dbReference type="PANTHER" id="PTHR13260">
    <property type="entry name" value="ANAPHASE PROMOTING COMPLEX SUBUNIT 4 APC4"/>
    <property type="match status" value="1"/>
</dbReference>
<evidence type="ECO:0000256" key="3">
    <source>
        <dbReference type="ARBA" id="ARBA00022776"/>
    </source>
</evidence>
<feature type="domain" description="Anaphase-promoting complex subunit 4-like WD40" evidence="6">
    <location>
        <begin position="33"/>
        <end position="118"/>
    </location>
</feature>
<dbReference type="EnsemblPlants" id="OPUNC05G07690.1">
    <property type="protein sequence ID" value="OPUNC05G07690.1"/>
    <property type="gene ID" value="OPUNC05G07690"/>
</dbReference>
<dbReference type="GO" id="GO:0034399">
    <property type="term" value="C:nuclear periphery"/>
    <property type="evidence" value="ECO:0007669"/>
    <property type="project" value="TreeGrafter"/>
</dbReference>
<keyword evidence="5" id="KW-0131">Cell cycle</keyword>
<keyword evidence="9" id="KW-1185">Reference proteome</keyword>
<dbReference type="GO" id="GO:0005680">
    <property type="term" value="C:anaphase-promoting complex"/>
    <property type="evidence" value="ECO:0007669"/>
    <property type="project" value="InterPro"/>
</dbReference>
<keyword evidence="4" id="KW-0833">Ubl conjugation pathway</keyword>
<evidence type="ECO:0000256" key="4">
    <source>
        <dbReference type="ARBA" id="ARBA00022786"/>
    </source>
</evidence>
<accession>A0A0E0L041</accession>
<protein>
    <recommendedName>
        <fullName evidence="1">Anaphase-promoting complex subunit 4</fullName>
    </recommendedName>
</protein>
<evidence type="ECO:0000259" key="6">
    <source>
        <dbReference type="Pfam" id="PF12894"/>
    </source>
</evidence>
<dbReference type="OMA" id="HCKLFVP"/>
<feature type="domain" description="Anaphase-promoting complex subunit 4 long" evidence="7">
    <location>
        <begin position="266"/>
        <end position="467"/>
    </location>
</feature>
<dbReference type="GO" id="GO:0031145">
    <property type="term" value="P:anaphase-promoting complex-dependent catabolic process"/>
    <property type="evidence" value="ECO:0007669"/>
    <property type="project" value="InterPro"/>
</dbReference>
<dbReference type="SMART" id="SM00320">
    <property type="entry name" value="WD40"/>
    <property type="match status" value="2"/>
</dbReference>
<evidence type="ECO:0000256" key="2">
    <source>
        <dbReference type="ARBA" id="ARBA00022618"/>
    </source>
</evidence>
<dbReference type="GO" id="GO:0051301">
    <property type="term" value="P:cell division"/>
    <property type="evidence" value="ECO:0007669"/>
    <property type="project" value="UniProtKB-KW"/>
</dbReference>
<dbReference type="eggNOG" id="KOG4640">
    <property type="taxonomic scope" value="Eukaryota"/>
</dbReference>
<dbReference type="Proteomes" id="UP000026962">
    <property type="component" value="Chromosome 5"/>
</dbReference>
<dbReference type="SUPFAM" id="SSF50978">
    <property type="entry name" value="WD40 repeat-like"/>
    <property type="match status" value="1"/>
</dbReference>
<dbReference type="PANTHER" id="PTHR13260:SF0">
    <property type="entry name" value="ANAPHASE-PROMOTING COMPLEX SUBUNIT 4"/>
    <property type="match status" value="1"/>
</dbReference>
<reference evidence="8" key="2">
    <citation type="submission" date="2018-05" db="EMBL/GenBank/DDBJ databases">
        <title>OpunRS2 (Oryza punctata Reference Sequence Version 2).</title>
        <authorList>
            <person name="Zhang J."/>
            <person name="Kudrna D."/>
            <person name="Lee S."/>
            <person name="Talag J."/>
            <person name="Welchert J."/>
            <person name="Wing R.A."/>
        </authorList>
    </citation>
    <scope>NUCLEOTIDE SEQUENCE [LARGE SCALE GENOMIC DNA]</scope>
</reference>
<dbReference type="Pfam" id="PF12896">
    <property type="entry name" value="ANAPC4"/>
    <property type="match status" value="1"/>
</dbReference>
<dbReference type="InterPro" id="IPR024789">
    <property type="entry name" value="APC4"/>
</dbReference>
<dbReference type="InterPro" id="IPR024977">
    <property type="entry name" value="Apc4-like_WD40_dom"/>
</dbReference>
<sequence>MAEEQMEEASTAAATPFQLQFNKPIPFQIKMAEWNPEKDLLAMVTDDSKVVLHRFNWQRLWTISPGKCITSICWSPDGKIVALGTEDGLVLLHDVENGKMLRRIKSHDVAIVCLNWAEDEILSRTDKDSLLSYEDRTTRFFPPAPVIPRIGGLSSGDTGLADENEESIQEFSSASCQRFNILCSGDKGGCICFSIFGIFPVGKININEVPIHVQSSGNKTSYRLQDASISKVCLSGNLHQLVLLCPGKLIDIDSLSHSNHISAGLHCLHLDTSIFFSRKNELHQISQQASSIQDLVEVVRASLSMMAKQWSSAMNLFSEKFSALPSLIAAHGMESSCEDEFMSLLFGTRTSPALHQFLVSSLGEAALKRIAKAVDSAGRELRVIVSEHLQPAVEIISFRLAELRGLARWRSRFQNIGLDEKLIDGVTEKIGMLVVQVERFSRVAATVLYLFQNFFSWVLKCVKILLSEPTDQVPAANSELVVLFLKFLLDKDPIKQLLDANQRFKCDLDTVRHLEQLVVFGGFTDTQFLEKTLMKQFNELDESLEEAFSMPFTTISSQIYCQELLPLYPLTSLVDLSSTCTVTSVSFYKDDDSQNSGSSYSWTDYICFKIPDGSLNLKNCIGVIKDFSSSSASGLSISGFLLRIPDEYECIDVSLYKDSQIVVLLSERSSSDSPGRSYIVMLQTENFSFVPLSRTFPSNIYSAQELSVLELQLDTDYGKVRSIPHPVSAPLAVSASRGVACVFSSRRHALVYILDEDEDEDEDEASDME</sequence>
<proteinExistence type="predicted"/>
<dbReference type="InterPro" id="IPR024790">
    <property type="entry name" value="APC4_long_dom"/>
</dbReference>
<evidence type="ECO:0000256" key="1">
    <source>
        <dbReference type="ARBA" id="ARBA00016067"/>
    </source>
</evidence>